<dbReference type="CDD" id="cd06260">
    <property type="entry name" value="DUF820-like"/>
    <property type="match status" value="1"/>
</dbReference>
<proteinExistence type="predicted"/>
<organism evidence="2 3">
    <name type="scientific">Methylotuvimicrobium buryatense</name>
    <name type="common">Methylomicrobium buryatense</name>
    <dbReference type="NCBI Taxonomy" id="95641"/>
    <lineage>
        <taxon>Bacteria</taxon>
        <taxon>Pseudomonadati</taxon>
        <taxon>Pseudomonadota</taxon>
        <taxon>Gammaproteobacteria</taxon>
        <taxon>Methylococcales</taxon>
        <taxon>Methylococcaceae</taxon>
        <taxon>Methylotuvimicrobium</taxon>
    </lineage>
</organism>
<keyword evidence="2" id="KW-0540">Nuclease</keyword>
<keyword evidence="3" id="KW-1185">Reference proteome</keyword>
<dbReference type="SUPFAM" id="SSF52980">
    <property type="entry name" value="Restriction endonuclease-like"/>
    <property type="match status" value="1"/>
</dbReference>
<dbReference type="RefSeq" id="WP_017842268.1">
    <property type="nucleotide sequence ID" value="NZ_CP035467.1"/>
</dbReference>
<dbReference type="PANTHER" id="PTHR36558:SF1">
    <property type="entry name" value="RESTRICTION ENDONUCLEASE DOMAIN-CONTAINING PROTEIN-RELATED"/>
    <property type="match status" value="1"/>
</dbReference>
<dbReference type="InterPro" id="IPR011335">
    <property type="entry name" value="Restrct_endonuc-II-like"/>
</dbReference>
<dbReference type="InterPro" id="IPR012296">
    <property type="entry name" value="Nuclease_put_TT1808"/>
</dbReference>
<dbReference type="EMBL" id="CP035467">
    <property type="protein sequence ID" value="QCW83890.1"/>
    <property type="molecule type" value="Genomic_DNA"/>
</dbReference>
<dbReference type="KEGG" id="mbur:EQU24_17815"/>
<dbReference type="OrthoDB" id="26750at2"/>
<gene>
    <name evidence="2" type="ORF">EQU24_17815</name>
</gene>
<name>A0A4P9UTG6_METBY</name>
<feature type="domain" description="Putative restriction endonuclease" evidence="1">
    <location>
        <begin position="14"/>
        <end position="157"/>
    </location>
</feature>
<dbReference type="AlphaFoldDB" id="A0A4P9UTG6"/>
<dbReference type="InterPro" id="IPR008538">
    <property type="entry name" value="Uma2"/>
</dbReference>
<accession>A0A4P9UTG6</accession>
<reference evidence="3" key="1">
    <citation type="journal article" date="2019" name="J. Bacteriol.">
        <title>A Mutagenic Screen Identifies a TonB-Dependent Receptor Required for the Lanthanide Metal Switch in the Type I Methanotroph 'Methylotuvimicrobium buryatense' 5GB1C.</title>
        <authorList>
            <person name="Groom J.D."/>
            <person name="Ford S.M."/>
            <person name="Pesesky M.W."/>
            <person name="Lidstrom M.E."/>
        </authorList>
    </citation>
    <scope>NUCLEOTIDE SEQUENCE [LARGE SCALE GENOMIC DNA]</scope>
    <source>
        <strain evidence="3">5GB1C</strain>
    </source>
</reference>
<dbReference type="Proteomes" id="UP000305881">
    <property type="component" value="Chromosome"/>
</dbReference>
<dbReference type="Pfam" id="PF05685">
    <property type="entry name" value="Uma2"/>
    <property type="match status" value="1"/>
</dbReference>
<evidence type="ECO:0000313" key="2">
    <source>
        <dbReference type="EMBL" id="QCW83890.1"/>
    </source>
</evidence>
<keyword evidence="2" id="KW-0378">Hydrolase</keyword>
<dbReference type="GO" id="GO:0004519">
    <property type="term" value="F:endonuclease activity"/>
    <property type="evidence" value="ECO:0007669"/>
    <property type="project" value="UniProtKB-KW"/>
</dbReference>
<protein>
    <submittedName>
        <fullName evidence="2">Uma2 family endonuclease</fullName>
    </submittedName>
</protein>
<keyword evidence="2" id="KW-0255">Endonuclease</keyword>
<evidence type="ECO:0000259" key="1">
    <source>
        <dbReference type="Pfam" id="PF05685"/>
    </source>
</evidence>
<dbReference type="PANTHER" id="PTHR36558">
    <property type="entry name" value="GLR1098 PROTEIN"/>
    <property type="match status" value="1"/>
</dbReference>
<dbReference type="STRING" id="675511.GCA_000341735_03887"/>
<sequence>MRVDYVEHRLSEADYLEGEQDGQIRHELIDGIVCAMTGASDKHNKINGNVFAELRNVLKQRQSPCTAYINDMKVKVQNDFYYPDVMVVYDRQNHENDYYKTSPVIIIEVLSPTTRRIDKTLKREAYQSLELLQEYVLIEQDKAEIEVFTRQSGWQAAYYYLGDTIYFESIDTSISVEDIYYQVDNEDVSAFIQEQRQS</sequence>
<evidence type="ECO:0000313" key="3">
    <source>
        <dbReference type="Proteomes" id="UP000305881"/>
    </source>
</evidence>
<dbReference type="Gene3D" id="3.90.1570.10">
    <property type="entry name" value="tt1808, chain A"/>
    <property type="match status" value="1"/>
</dbReference>